<dbReference type="AlphaFoldDB" id="A0A7S0FJ28"/>
<accession>A0A7S0FJ28</accession>
<dbReference type="GO" id="GO:0008757">
    <property type="term" value="F:S-adenosylmethionine-dependent methyltransferase activity"/>
    <property type="evidence" value="ECO:0007669"/>
    <property type="project" value="InterPro"/>
</dbReference>
<dbReference type="Gene3D" id="3.40.50.150">
    <property type="entry name" value="Vaccinia Virus protein VP39"/>
    <property type="match status" value="1"/>
</dbReference>
<organism evidence="2">
    <name type="scientific">Minutocellus polymorphus</name>
    <dbReference type="NCBI Taxonomy" id="265543"/>
    <lineage>
        <taxon>Eukaryota</taxon>
        <taxon>Sar</taxon>
        <taxon>Stramenopiles</taxon>
        <taxon>Ochrophyta</taxon>
        <taxon>Bacillariophyta</taxon>
        <taxon>Mediophyceae</taxon>
        <taxon>Cymatosirophycidae</taxon>
        <taxon>Cymatosirales</taxon>
        <taxon>Cymatosiraceae</taxon>
        <taxon>Minutocellus</taxon>
    </lineage>
</organism>
<proteinExistence type="predicted"/>
<feature type="domain" description="Methyltransferase type 11" evidence="1">
    <location>
        <begin position="162"/>
        <end position="234"/>
    </location>
</feature>
<protein>
    <recommendedName>
        <fullName evidence="1">Methyltransferase type 11 domain-containing protein</fullName>
    </recommendedName>
</protein>
<sequence>MASSGKVNGTATAAVVAGGGGGGMVSVRAVILLLALTNLLVYQFATLKKSGAASDLLNVASRSIGIATPTTATAGGSETGSIRGTASSASASRHALEIPQGEAVALPSVRISEEETAKVDRKIYGGAGDKKHLGGFTEIDIHGIAPTVWEDMVQYFGIKSIIDVGCGRGISTSWFVTHGLDTLCAEGSHDAVKRTMLPDPSVITEHDFSRGPWWPSRTLDAVWSVEFLEHVGRNYHQNYIPIFRKAAFIFVTSSRWGGWHHVEVHPDEWWIEKYRSYGLIFSESLTKRVRAKALQDKQISFPLGEVPGQGTNFNPQHVYTSMKVFINPAVASLPEHQHLFAEHGCYVDRTKEGKIVNRVCGEGRHGGMESVLPQGYMPLELTEEQDKAWVDILKANINLTASK</sequence>
<gene>
    <name evidence="2" type="ORF">MPOL1434_LOCUS2532</name>
</gene>
<dbReference type="Pfam" id="PF08241">
    <property type="entry name" value="Methyltransf_11"/>
    <property type="match status" value="1"/>
</dbReference>
<evidence type="ECO:0000313" key="2">
    <source>
        <dbReference type="EMBL" id="CAD8363613.1"/>
    </source>
</evidence>
<dbReference type="InterPro" id="IPR029063">
    <property type="entry name" value="SAM-dependent_MTases_sf"/>
</dbReference>
<dbReference type="InterPro" id="IPR013216">
    <property type="entry name" value="Methyltransf_11"/>
</dbReference>
<reference evidence="2" key="1">
    <citation type="submission" date="2021-01" db="EMBL/GenBank/DDBJ databases">
        <authorList>
            <person name="Corre E."/>
            <person name="Pelletier E."/>
            <person name="Niang G."/>
            <person name="Scheremetjew M."/>
            <person name="Finn R."/>
            <person name="Kale V."/>
            <person name="Holt S."/>
            <person name="Cochrane G."/>
            <person name="Meng A."/>
            <person name="Brown T."/>
            <person name="Cohen L."/>
        </authorList>
    </citation>
    <scope>NUCLEOTIDE SEQUENCE</scope>
    <source>
        <strain evidence="2">CCMP3303</strain>
    </source>
</reference>
<dbReference type="EMBL" id="HBEJ01004345">
    <property type="protein sequence ID" value="CAD8363613.1"/>
    <property type="molecule type" value="Transcribed_RNA"/>
</dbReference>
<name>A0A7S0FJ28_9STRA</name>
<dbReference type="SUPFAM" id="SSF53335">
    <property type="entry name" value="S-adenosyl-L-methionine-dependent methyltransferases"/>
    <property type="match status" value="1"/>
</dbReference>
<evidence type="ECO:0000259" key="1">
    <source>
        <dbReference type="Pfam" id="PF08241"/>
    </source>
</evidence>